<organism evidence="1 2">
    <name type="scientific">Heterodera schachtii</name>
    <name type="common">Sugarbeet cyst nematode worm</name>
    <name type="synonym">Tylenchus schachtii</name>
    <dbReference type="NCBI Taxonomy" id="97005"/>
    <lineage>
        <taxon>Eukaryota</taxon>
        <taxon>Metazoa</taxon>
        <taxon>Ecdysozoa</taxon>
        <taxon>Nematoda</taxon>
        <taxon>Chromadorea</taxon>
        <taxon>Rhabditida</taxon>
        <taxon>Tylenchina</taxon>
        <taxon>Tylenchomorpha</taxon>
        <taxon>Tylenchoidea</taxon>
        <taxon>Heteroderidae</taxon>
        <taxon>Heteroderinae</taxon>
        <taxon>Heterodera</taxon>
    </lineage>
</organism>
<comment type="caution">
    <text evidence="1">The sequence shown here is derived from an EMBL/GenBank/DDBJ whole genome shotgun (WGS) entry which is preliminary data.</text>
</comment>
<name>A0ABD2K9B1_HETSC</name>
<gene>
    <name evidence="1" type="ORF">niasHS_001761</name>
</gene>
<dbReference type="Proteomes" id="UP001620645">
    <property type="component" value="Unassembled WGS sequence"/>
</dbReference>
<evidence type="ECO:0000313" key="2">
    <source>
        <dbReference type="Proteomes" id="UP001620645"/>
    </source>
</evidence>
<reference evidence="1 2" key="1">
    <citation type="submission" date="2024-10" db="EMBL/GenBank/DDBJ databases">
        <authorList>
            <person name="Kim D."/>
        </authorList>
    </citation>
    <scope>NUCLEOTIDE SEQUENCE [LARGE SCALE GENOMIC DNA]</scope>
    <source>
        <strain evidence="1">Taebaek</strain>
    </source>
</reference>
<dbReference type="PRINTS" id="PR00313">
    <property type="entry name" value="CABNDNGRPT"/>
</dbReference>
<dbReference type="EMBL" id="JBICCN010000041">
    <property type="protein sequence ID" value="KAL3099144.1"/>
    <property type="molecule type" value="Genomic_DNA"/>
</dbReference>
<sequence length="218" mass="23600">MGAKAKRGASALWQQRQRVLALIWGKGNVVLALCGGKGNGMLALCGGKGNGVLALCGGKGNGMLALCGGKGNGVLALLPTIDVADMTTNFNEWMNGLEQRYSFVKTTGGLLFNMPKKEMRGFLKAPNVYLQKAVLPSNNIDEESVWANLPTRMFYHQEISITTRGKCHWTNALAVCKTLAPELRNIPGITSPFWYFGRSGSFAPLHLEDANLRSLKVN</sequence>
<evidence type="ECO:0000313" key="1">
    <source>
        <dbReference type="EMBL" id="KAL3099144.1"/>
    </source>
</evidence>
<proteinExistence type="predicted"/>
<dbReference type="AlphaFoldDB" id="A0ABD2K9B1"/>
<keyword evidence="2" id="KW-1185">Reference proteome</keyword>
<protein>
    <submittedName>
        <fullName evidence="1">Uncharacterized protein</fullName>
    </submittedName>
</protein>
<accession>A0ABD2K9B1</accession>